<protein>
    <submittedName>
        <fullName evidence="2">F1/F0 ATPase, subunit 2</fullName>
    </submittedName>
</protein>
<name>A0A1G6S414_9BACT</name>
<reference evidence="2 3" key="1">
    <citation type="submission" date="2016-09" db="EMBL/GenBank/DDBJ databases">
        <authorList>
            <person name="Capua I."/>
            <person name="De Benedictis P."/>
            <person name="Joannis T."/>
            <person name="Lombin L.H."/>
            <person name="Cattoli G."/>
        </authorList>
    </citation>
    <scope>NUCLEOTIDE SEQUENCE [LARGE SCALE GENOMIC DNA]</scope>
    <source>
        <strain evidence="2 3">A7P-90m</strain>
    </source>
</reference>
<evidence type="ECO:0000256" key="1">
    <source>
        <dbReference type="SAM" id="Phobius"/>
    </source>
</evidence>
<feature type="transmembrane region" description="Helical" evidence="1">
    <location>
        <begin position="6"/>
        <end position="27"/>
    </location>
</feature>
<dbReference type="InterPro" id="IPR017581">
    <property type="entry name" value="AtpR-like"/>
</dbReference>
<dbReference type="NCBIfam" id="TIGR03165">
    <property type="entry name" value="F1F0_chp_2"/>
    <property type="match status" value="1"/>
</dbReference>
<dbReference type="OrthoDB" id="467414at2"/>
<dbReference type="Pfam" id="PF12966">
    <property type="entry name" value="AtpR"/>
    <property type="match status" value="1"/>
</dbReference>
<dbReference type="RefSeq" id="WP_092440709.1">
    <property type="nucleotide sequence ID" value="NZ_FMYP01000086.1"/>
</dbReference>
<feature type="transmembrane region" description="Helical" evidence="1">
    <location>
        <begin position="39"/>
        <end position="59"/>
    </location>
</feature>
<dbReference type="EMBL" id="FMYP01000086">
    <property type="protein sequence ID" value="SDD11441.1"/>
    <property type="molecule type" value="Genomic_DNA"/>
</dbReference>
<evidence type="ECO:0000313" key="2">
    <source>
        <dbReference type="EMBL" id="SDD11441.1"/>
    </source>
</evidence>
<dbReference type="Proteomes" id="UP000199452">
    <property type="component" value="Unassembled WGS sequence"/>
</dbReference>
<feature type="transmembrane region" description="Helical" evidence="1">
    <location>
        <begin position="65"/>
        <end position="82"/>
    </location>
</feature>
<evidence type="ECO:0000313" key="3">
    <source>
        <dbReference type="Proteomes" id="UP000199452"/>
    </source>
</evidence>
<gene>
    <name evidence="2" type="ORF">SAMN05216323_108611</name>
</gene>
<keyword evidence="3" id="KW-1185">Reference proteome</keyword>
<keyword evidence="1" id="KW-0472">Membrane</keyword>
<dbReference type="AlphaFoldDB" id="A0A1G6S414"/>
<accession>A0A1G6S414</accession>
<keyword evidence="1" id="KW-0812">Transmembrane</keyword>
<organism evidence="2 3">
    <name type="scientific">Williamwhitmania taraxaci</name>
    <dbReference type="NCBI Taxonomy" id="1640674"/>
    <lineage>
        <taxon>Bacteria</taxon>
        <taxon>Pseudomonadati</taxon>
        <taxon>Bacteroidota</taxon>
        <taxon>Bacteroidia</taxon>
        <taxon>Bacteroidales</taxon>
        <taxon>Williamwhitmaniaceae</taxon>
        <taxon>Williamwhitmania</taxon>
    </lineage>
</organism>
<keyword evidence="1" id="KW-1133">Transmembrane helix</keyword>
<proteinExistence type="predicted"/>
<sequence>MSEYLFMILVLLVGLALGTLFFGGLWFTVKKTINAKAPAIWFISSFFLRVSIVMIGFYFVAQGSWQRLIICLVGFIVARFVVTHITKSIDLIPQKDIYHES</sequence>
<dbReference type="STRING" id="1640674.SAMN05216323_108611"/>